<dbReference type="Proteomes" id="UP000176510">
    <property type="component" value="Unassembled WGS sequence"/>
</dbReference>
<feature type="compositionally biased region" description="Basic and acidic residues" evidence="1">
    <location>
        <begin position="1"/>
        <end position="12"/>
    </location>
</feature>
<keyword evidence="2" id="KW-0472">Membrane</keyword>
<name>A0A1G2LAV3_9BACT</name>
<evidence type="ECO:0000313" key="4">
    <source>
        <dbReference type="Proteomes" id="UP000176510"/>
    </source>
</evidence>
<feature type="transmembrane region" description="Helical" evidence="2">
    <location>
        <begin position="96"/>
        <end position="118"/>
    </location>
</feature>
<proteinExistence type="predicted"/>
<reference evidence="3 4" key="1">
    <citation type="journal article" date="2016" name="Nat. Commun.">
        <title>Thousands of microbial genomes shed light on interconnected biogeochemical processes in an aquifer system.</title>
        <authorList>
            <person name="Anantharaman K."/>
            <person name="Brown C.T."/>
            <person name="Hug L.A."/>
            <person name="Sharon I."/>
            <person name="Castelle C.J."/>
            <person name="Probst A.J."/>
            <person name="Thomas B.C."/>
            <person name="Singh A."/>
            <person name="Wilkins M.J."/>
            <person name="Karaoz U."/>
            <person name="Brodie E.L."/>
            <person name="Williams K.H."/>
            <person name="Hubbard S.S."/>
            <person name="Banfield J.F."/>
        </authorList>
    </citation>
    <scope>NUCLEOTIDE SEQUENCE [LARGE SCALE GENOMIC DNA]</scope>
</reference>
<accession>A0A1G2LAV3</accession>
<dbReference type="EMBL" id="MHQR01000010">
    <property type="protein sequence ID" value="OHA07919.1"/>
    <property type="molecule type" value="Genomic_DNA"/>
</dbReference>
<feature type="region of interest" description="Disordered" evidence="1">
    <location>
        <begin position="1"/>
        <end position="46"/>
    </location>
</feature>
<keyword evidence="2" id="KW-0812">Transmembrane</keyword>
<dbReference type="AlphaFoldDB" id="A0A1G2LAV3"/>
<keyword evidence="2" id="KW-1133">Transmembrane helix</keyword>
<sequence length="474" mass="51463">MSPLKKNTDGIRRSASSGPVRLSPQSDASERVQDAPRGLGESEMELHWEKEGTPEKLYEMRTPLPEKEEYIEAPIIHKPFPARRSRSWGINDRRSFMGAYAGGIAIVAIFVLVSTVFARLTVTIKPRVEEAAIVRVGALFDTSVSKVLTEQKVIPAETFHFSRIVTRDFSATGRARVEERARGTATVYNAFNTSPQILVAGTRFVTDTGSIYRIQRGITVPAAKIAQGKIVPQGIEAHLVADIAGEGANTSGSVRLNVPGFQGTPRYEGFYAIVESGFAGGFQGEAVVVTAGDVKRAQEEVSKTAFSELEAEMGRKTPAGLLALKELREIEMVTIEAPKAGSRAVGPFSASAEAKGTALAFREADVAGLLVSLTLAEHRDREFISGSARLSYTIRTVDFEKGKAEVMIGGDLKIKHTIPEKELASLIAGKKEGTAAELFKTRQEVASFRLSFFPPWRATAPADPAKIRFRVENP</sequence>
<evidence type="ECO:0000256" key="2">
    <source>
        <dbReference type="SAM" id="Phobius"/>
    </source>
</evidence>
<evidence type="ECO:0000313" key="3">
    <source>
        <dbReference type="EMBL" id="OHA07919.1"/>
    </source>
</evidence>
<evidence type="ECO:0000256" key="1">
    <source>
        <dbReference type="SAM" id="MobiDB-lite"/>
    </source>
</evidence>
<organism evidence="3 4">
    <name type="scientific">Candidatus Sungbacteria bacterium RIFCSPLOWO2_01_FULL_54_21</name>
    <dbReference type="NCBI Taxonomy" id="1802279"/>
    <lineage>
        <taxon>Bacteria</taxon>
        <taxon>Candidatus Sungiibacteriota</taxon>
    </lineage>
</organism>
<protein>
    <recommendedName>
        <fullName evidence="5">Baseplate protein J-like domain-containing protein</fullName>
    </recommendedName>
</protein>
<evidence type="ECO:0008006" key="5">
    <source>
        <dbReference type="Google" id="ProtNLM"/>
    </source>
</evidence>
<dbReference type="STRING" id="1802279.A3B34_02730"/>
<gene>
    <name evidence="3" type="ORF">A3B34_02730</name>
</gene>
<comment type="caution">
    <text evidence="3">The sequence shown here is derived from an EMBL/GenBank/DDBJ whole genome shotgun (WGS) entry which is preliminary data.</text>
</comment>